<evidence type="ECO:0000256" key="1">
    <source>
        <dbReference type="ARBA" id="ARBA00004496"/>
    </source>
</evidence>
<evidence type="ECO:0000256" key="8">
    <source>
        <dbReference type="ARBA" id="ARBA00025699"/>
    </source>
</evidence>
<dbReference type="PANTHER" id="PTHR30027:SF3">
    <property type="entry name" value="16S RRNA (URACIL(1498)-N(3))-METHYLTRANSFERASE"/>
    <property type="match status" value="1"/>
</dbReference>
<dbReference type="NCBIfam" id="TIGR00046">
    <property type="entry name" value="RsmE family RNA methyltransferase"/>
    <property type="match status" value="1"/>
</dbReference>
<dbReference type="SUPFAM" id="SSF75217">
    <property type="entry name" value="alpha/beta knot"/>
    <property type="match status" value="1"/>
</dbReference>
<feature type="domain" description="Ribosomal RNA small subunit methyltransferase E methyltransferase" evidence="11">
    <location>
        <begin position="73"/>
        <end position="239"/>
    </location>
</feature>
<dbReference type="GO" id="GO:0070475">
    <property type="term" value="P:rRNA base methylation"/>
    <property type="evidence" value="ECO:0007669"/>
    <property type="project" value="TreeGrafter"/>
</dbReference>
<name>A0A1W2CPU0_9BACT</name>
<keyword evidence="3 10" id="KW-0963">Cytoplasm</keyword>
<dbReference type="STRING" id="1121400.SAMN02746065_11318"/>
<dbReference type="InterPro" id="IPR029026">
    <property type="entry name" value="tRNA_m1G_MTases_N"/>
</dbReference>
<evidence type="ECO:0000259" key="12">
    <source>
        <dbReference type="Pfam" id="PF20260"/>
    </source>
</evidence>
<sequence length="252" mass="28081">MHRFYIPRQNISQNTAFIEGQDARHLTQVLRQNIGDRVELVHGDGTCWEACIVSMDAGKVELSLLSRTISRGESPVSITVAQGMLKDKKMDMIIRHLTELGITQWIPFFAHRSIPRPDPKKLSARVERWQRISREAMKQCKRSQLPLIAPPVSFDALLGMSQDHDEKIAFWEKESVPFGNIAISKTSPPKKIMVLIGPEGGFPESEIEAARAAGFSAFSLGSRILRAETASLTACALVQHYFGDLGKKALDT</sequence>
<dbReference type="AlphaFoldDB" id="A0A1W2CPU0"/>
<dbReference type="CDD" id="cd18084">
    <property type="entry name" value="RsmE-like"/>
    <property type="match status" value="1"/>
</dbReference>
<dbReference type="InterPro" id="IPR046886">
    <property type="entry name" value="RsmE_MTase_dom"/>
</dbReference>
<evidence type="ECO:0000256" key="7">
    <source>
        <dbReference type="ARBA" id="ARBA00022691"/>
    </source>
</evidence>
<dbReference type="OrthoDB" id="9815641at2"/>
<evidence type="ECO:0000256" key="2">
    <source>
        <dbReference type="ARBA" id="ARBA00005528"/>
    </source>
</evidence>
<protein>
    <recommendedName>
        <fullName evidence="10">Ribosomal RNA small subunit methyltransferase E</fullName>
        <ecNumber evidence="10">2.1.1.193</ecNumber>
    </recommendedName>
</protein>
<dbReference type="InterPro" id="IPR046887">
    <property type="entry name" value="RsmE_PUA-like"/>
</dbReference>
<keyword evidence="14" id="KW-1185">Reference proteome</keyword>
<dbReference type="Pfam" id="PF20260">
    <property type="entry name" value="PUA_4"/>
    <property type="match status" value="1"/>
</dbReference>
<keyword evidence="5 10" id="KW-0489">Methyltransferase</keyword>
<dbReference type="InterPro" id="IPR015947">
    <property type="entry name" value="PUA-like_sf"/>
</dbReference>
<evidence type="ECO:0000259" key="11">
    <source>
        <dbReference type="Pfam" id="PF04452"/>
    </source>
</evidence>
<comment type="subcellular location">
    <subcellularLocation>
        <location evidence="1 10">Cytoplasm</location>
    </subcellularLocation>
</comment>
<feature type="domain" description="Ribosomal RNA small subunit methyltransferase E PUA-like" evidence="12">
    <location>
        <begin position="18"/>
        <end position="64"/>
    </location>
</feature>
<dbReference type="GO" id="GO:0070042">
    <property type="term" value="F:rRNA (uridine-N3-)-methyltransferase activity"/>
    <property type="evidence" value="ECO:0007669"/>
    <property type="project" value="TreeGrafter"/>
</dbReference>
<evidence type="ECO:0000313" key="14">
    <source>
        <dbReference type="Proteomes" id="UP000192418"/>
    </source>
</evidence>
<comment type="function">
    <text evidence="8 10">Specifically methylates the N3 position of the uracil ring of uridine 1498 (m3U1498) in 16S rRNA. Acts on the fully assembled 30S ribosomal subunit.</text>
</comment>
<dbReference type="InterPro" id="IPR029028">
    <property type="entry name" value="Alpha/beta_knot_MTases"/>
</dbReference>
<dbReference type="Pfam" id="PF04452">
    <property type="entry name" value="Methyltrans_RNA"/>
    <property type="match status" value="1"/>
</dbReference>
<evidence type="ECO:0000256" key="10">
    <source>
        <dbReference type="PIRNR" id="PIRNR015601"/>
    </source>
</evidence>
<keyword evidence="4 10" id="KW-0698">rRNA processing</keyword>
<evidence type="ECO:0000313" key="13">
    <source>
        <dbReference type="EMBL" id="SMC87275.1"/>
    </source>
</evidence>
<evidence type="ECO:0000256" key="9">
    <source>
        <dbReference type="ARBA" id="ARBA00047944"/>
    </source>
</evidence>
<dbReference type="InterPro" id="IPR006700">
    <property type="entry name" value="RsmE"/>
</dbReference>
<dbReference type="SUPFAM" id="SSF88697">
    <property type="entry name" value="PUA domain-like"/>
    <property type="match status" value="1"/>
</dbReference>
<proteinExistence type="inferred from homology"/>
<keyword evidence="6 10" id="KW-0808">Transferase</keyword>
<evidence type="ECO:0000256" key="5">
    <source>
        <dbReference type="ARBA" id="ARBA00022603"/>
    </source>
</evidence>
<evidence type="ECO:0000256" key="6">
    <source>
        <dbReference type="ARBA" id="ARBA00022679"/>
    </source>
</evidence>
<keyword evidence="7 10" id="KW-0949">S-adenosyl-L-methionine</keyword>
<accession>A0A1W2CPU0</accession>
<comment type="similarity">
    <text evidence="2 10">Belongs to the RNA methyltransferase RsmE family.</text>
</comment>
<dbReference type="PIRSF" id="PIRSF015601">
    <property type="entry name" value="MTase_slr0722"/>
    <property type="match status" value="1"/>
</dbReference>
<comment type="catalytic activity">
    <reaction evidence="9 10">
        <text>uridine(1498) in 16S rRNA + S-adenosyl-L-methionine = N(3)-methyluridine(1498) in 16S rRNA + S-adenosyl-L-homocysteine + H(+)</text>
        <dbReference type="Rhea" id="RHEA:42920"/>
        <dbReference type="Rhea" id="RHEA-COMP:10283"/>
        <dbReference type="Rhea" id="RHEA-COMP:10284"/>
        <dbReference type="ChEBI" id="CHEBI:15378"/>
        <dbReference type="ChEBI" id="CHEBI:57856"/>
        <dbReference type="ChEBI" id="CHEBI:59789"/>
        <dbReference type="ChEBI" id="CHEBI:65315"/>
        <dbReference type="ChEBI" id="CHEBI:74502"/>
        <dbReference type="EC" id="2.1.1.193"/>
    </reaction>
</comment>
<dbReference type="RefSeq" id="WP_139795815.1">
    <property type="nucleotide sequence ID" value="NZ_FWXY01000013.1"/>
</dbReference>
<reference evidence="13 14" key="1">
    <citation type="submission" date="2017-04" db="EMBL/GenBank/DDBJ databases">
        <authorList>
            <person name="Afonso C.L."/>
            <person name="Miller P.J."/>
            <person name="Scott M.A."/>
            <person name="Spackman E."/>
            <person name="Goraichik I."/>
            <person name="Dimitrov K.M."/>
            <person name="Suarez D.L."/>
            <person name="Swayne D.E."/>
        </authorList>
    </citation>
    <scope>NUCLEOTIDE SEQUENCE [LARGE SCALE GENOMIC DNA]</scope>
    <source>
        <strain evidence="13 14">DSM 3385</strain>
    </source>
</reference>
<gene>
    <name evidence="13" type="ORF">SAMN02746065_11318</name>
</gene>
<dbReference type="PANTHER" id="PTHR30027">
    <property type="entry name" value="RIBOSOMAL RNA SMALL SUBUNIT METHYLTRANSFERASE E"/>
    <property type="match status" value="1"/>
</dbReference>
<organism evidence="13 14">
    <name type="scientific">Desulfocicer vacuolatum DSM 3385</name>
    <dbReference type="NCBI Taxonomy" id="1121400"/>
    <lineage>
        <taxon>Bacteria</taxon>
        <taxon>Pseudomonadati</taxon>
        <taxon>Thermodesulfobacteriota</taxon>
        <taxon>Desulfobacteria</taxon>
        <taxon>Desulfobacterales</taxon>
        <taxon>Desulfobacteraceae</taxon>
        <taxon>Desulfocicer</taxon>
    </lineage>
</organism>
<dbReference type="Gene3D" id="3.40.1280.10">
    <property type="match status" value="1"/>
</dbReference>
<dbReference type="EC" id="2.1.1.193" evidence="10"/>
<evidence type="ECO:0000256" key="4">
    <source>
        <dbReference type="ARBA" id="ARBA00022552"/>
    </source>
</evidence>
<dbReference type="GO" id="GO:0005737">
    <property type="term" value="C:cytoplasm"/>
    <property type="evidence" value="ECO:0007669"/>
    <property type="project" value="UniProtKB-SubCell"/>
</dbReference>
<dbReference type="NCBIfam" id="NF008692">
    <property type="entry name" value="PRK11713.1-5"/>
    <property type="match status" value="1"/>
</dbReference>
<dbReference type="EMBL" id="FWXY01000013">
    <property type="protein sequence ID" value="SMC87275.1"/>
    <property type="molecule type" value="Genomic_DNA"/>
</dbReference>
<evidence type="ECO:0000256" key="3">
    <source>
        <dbReference type="ARBA" id="ARBA00022490"/>
    </source>
</evidence>
<dbReference type="Proteomes" id="UP000192418">
    <property type="component" value="Unassembled WGS sequence"/>
</dbReference>